<dbReference type="EMBL" id="MF189171">
    <property type="protein sequence ID" value="ASR80091.1"/>
    <property type="molecule type" value="Genomic_DNA"/>
</dbReference>
<dbReference type="Proteomes" id="UP000221630">
    <property type="component" value="Segment"/>
</dbReference>
<sequence>MNALELEYEDLSERYHTLSAKEMDRLLDLRLDIPDRTRHEILTQIGASFPEVYRLRAKFKGVEDED</sequence>
<gene>
    <name evidence="1" type="ORF">SEA_CORREA_30</name>
</gene>
<accession>A0A222Z6E9</accession>
<organism evidence="1 2">
    <name type="scientific">Arthrobacter phage Correa</name>
    <dbReference type="NCBI Taxonomy" id="2024275"/>
    <lineage>
        <taxon>Viruses</taxon>
        <taxon>Duplodnaviria</taxon>
        <taxon>Heunggongvirae</taxon>
        <taxon>Uroviricota</taxon>
        <taxon>Caudoviricetes</taxon>
        <taxon>Mudcatvirus</taxon>
        <taxon>Mudcatvirus correa</taxon>
    </lineage>
</organism>
<evidence type="ECO:0000313" key="2">
    <source>
        <dbReference type="Proteomes" id="UP000221630"/>
    </source>
</evidence>
<evidence type="ECO:0000313" key="1">
    <source>
        <dbReference type="EMBL" id="ASR80091.1"/>
    </source>
</evidence>
<name>A0A222Z6E9_9CAUD</name>
<proteinExistence type="predicted"/>
<reference evidence="1 2" key="1">
    <citation type="submission" date="2017-06" db="EMBL/GenBank/DDBJ databases">
        <authorList>
            <person name="Correa A."/>
            <person name="Dunbar D."/>
            <person name="Schaff J.E."/>
            <person name="Dashiell C.L."/>
            <person name="Macialek J.A."/>
            <person name="Klyczek K."/>
            <person name="Bradley K.W."/>
            <person name="Asai D.J."/>
            <person name="Bowman C.A."/>
            <person name="Russell D.A."/>
            <person name="Pope W.H."/>
            <person name="Jacobs-Sera D."/>
            <person name="Hendrix R.W."/>
            <person name="Hatfull G.F."/>
        </authorList>
    </citation>
    <scope>NUCLEOTIDE SEQUENCE [LARGE SCALE GENOMIC DNA]</scope>
</reference>
<keyword evidence="2" id="KW-1185">Reference proteome</keyword>
<protein>
    <submittedName>
        <fullName evidence="1">Uncharacterized protein</fullName>
    </submittedName>
</protein>